<keyword evidence="3" id="KW-0067">ATP-binding</keyword>
<dbReference type="Pfam" id="PF01812">
    <property type="entry name" value="5-FTHF_cyc-lig"/>
    <property type="match status" value="1"/>
</dbReference>
<organism evidence="4">
    <name type="scientific">freshwater metagenome</name>
    <dbReference type="NCBI Taxonomy" id="449393"/>
    <lineage>
        <taxon>unclassified sequences</taxon>
        <taxon>metagenomes</taxon>
        <taxon>ecological metagenomes</taxon>
    </lineage>
</organism>
<keyword evidence="2" id="KW-0547">Nucleotide-binding</keyword>
<sequence>MGSSNEKVELRTRYRRERTERYLEHSFEYLAEAPEFVNAQVIASYVSYNHEPDTSLLNAKLIQEKKTLVLPKVTQNGLEWIAWDGALDSLSTKKKIKEPTGNPISDLSIIDLVIVPALRIDRSGFRLGQGGGYYDRALPHLRAWSIGLIHPDEISSEDLPREPWDIPLNAAATPDLVIRFKN</sequence>
<evidence type="ECO:0000256" key="3">
    <source>
        <dbReference type="ARBA" id="ARBA00022840"/>
    </source>
</evidence>
<dbReference type="EMBL" id="CAESAB010000044">
    <property type="protein sequence ID" value="CAB4341402.1"/>
    <property type="molecule type" value="Genomic_DNA"/>
</dbReference>
<evidence type="ECO:0000256" key="1">
    <source>
        <dbReference type="ARBA" id="ARBA00010638"/>
    </source>
</evidence>
<proteinExistence type="inferred from homology"/>
<evidence type="ECO:0000313" key="4">
    <source>
        <dbReference type="EMBL" id="CAB4341402.1"/>
    </source>
</evidence>
<gene>
    <name evidence="4" type="ORF">UFOPK3820_00996</name>
</gene>
<dbReference type="GO" id="GO:0005524">
    <property type="term" value="F:ATP binding"/>
    <property type="evidence" value="ECO:0007669"/>
    <property type="project" value="UniProtKB-KW"/>
</dbReference>
<comment type="similarity">
    <text evidence="1">Belongs to the 5-formyltetrahydrofolate cyclo-ligase family.</text>
</comment>
<reference evidence="4" key="1">
    <citation type="submission" date="2020-05" db="EMBL/GenBank/DDBJ databases">
        <authorList>
            <person name="Chiriac C."/>
            <person name="Salcher M."/>
            <person name="Ghai R."/>
            <person name="Kavagutti S V."/>
        </authorList>
    </citation>
    <scope>NUCLEOTIDE SEQUENCE</scope>
</reference>
<dbReference type="InterPro" id="IPR037171">
    <property type="entry name" value="NagB/RpiA_transferase-like"/>
</dbReference>
<dbReference type="GO" id="GO:0009396">
    <property type="term" value="P:folic acid-containing compound biosynthetic process"/>
    <property type="evidence" value="ECO:0007669"/>
    <property type="project" value="TreeGrafter"/>
</dbReference>
<protein>
    <submittedName>
        <fullName evidence="4">Unannotated protein</fullName>
    </submittedName>
</protein>
<dbReference type="PANTHER" id="PTHR23407">
    <property type="entry name" value="ATPASE INHIBITOR/5-FORMYLTETRAHYDROFOLATE CYCLO-LIGASE"/>
    <property type="match status" value="1"/>
</dbReference>
<dbReference type="InterPro" id="IPR024185">
    <property type="entry name" value="FTHF_cligase-like_sf"/>
</dbReference>
<name>A0A6J5ZJP5_9ZZZZ</name>
<dbReference type="NCBIfam" id="TIGR02727">
    <property type="entry name" value="MTHFS_bact"/>
    <property type="match status" value="1"/>
</dbReference>
<dbReference type="PANTHER" id="PTHR23407:SF1">
    <property type="entry name" value="5-FORMYLTETRAHYDROFOLATE CYCLO-LIGASE"/>
    <property type="match status" value="1"/>
</dbReference>
<dbReference type="AlphaFoldDB" id="A0A6J5ZJP5"/>
<dbReference type="PIRSF" id="PIRSF006806">
    <property type="entry name" value="FTHF_cligase"/>
    <property type="match status" value="1"/>
</dbReference>
<evidence type="ECO:0000256" key="2">
    <source>
        <dbReference type="ARBA" id="ARBA00022741"/>
    </source>
</evidence>
<dbReference type="SUPFAM" id="SSF100950">
    <property type="entry name" value="NagB/RpiA/CoA transferase-like"/>
    <property type="match status" value="1"/>
</dbReference>
<dbReference type="Gene3D" id="3.40.50.10420">
    <property type="entry name" value="NagB/RpiA/CoA transferase-like"/>
    <property type="match status" value="1"/>
</dbReference>
<dbReference type="InterPro" id="IPR002698">
    <property type="entry name" value="FTHF_cligase"/>
</dbReference>
<accession>A0A6J5ZJP5</accession>
<dbReference type="GO" id="GO:0030272">
    <property type="term" value="F:5-formyltetrahydrofolate cyclo-ligase activity"/>
    <property type="evidence" value="ECO:0007669"/>
    <property type="project" value="TreeGrafter"/>
</dbReference>
<dbReference type="GO" id="GO:0035999">
    <property type="term" value="P:tetrahydrofolate interconversion"/>
    <property type="evidence" value="ECO:0007669"/>
    <property type="project" value="TreeGrafter"/>
</dbReference>